<name>A0A9X1HYK6_9FLAO</name>
<evidence type="ECO:0008006" key="4">
    <source>
        <dbReference type="Google" id="ProtNLM"/>
    </source>
</evidence>
<evidence type="ECO:0000313" key="2">
    <source>
        <dbReference type="EMBL" id="MCB4797961.1"/>
    </source>
</evidence>
<feature type="chain" id="PRO_5040940608" description="Phosphate-selective porin O/P" evidence="1">
    <location>
        <begin position="23"/>
        <end position="421"/>
    </location>
</feature>
<dbReference type="AlphaFoldDB" id="A0A9X1HYK6"/>
<comment type="caution">
    <text evidence="2">The sequence shown here is derived from an EMBL/GenBank/DDBJ whole genome shotgun (WGS) entry which is preliminary data.</text>
</comment>
<dbReference type="Proteomes" id="UP001139199">
    <property type="component" value="Unassembled WGS sequence"/>
</dbReference>
<protein>
    <recommendedName>
        <fullName evidence="4">Phosphate-selective porin O/P</fullName>
    </recommendedName>
</protein>
<sequence length="421" mass="46910">MISKFKTSITLLVVLLSFSLFAQNRQLDNYRQPDKNGVNVFEAPKDSDSTFDGVKVRVGGSSTLQFQAIDHENSGVTELAEIGYNINLATANLDLDVALYDGVRMHLRTYLSSRHHNEPYVKGGYFQIDKLEFISEGFLEDFMKNVTIKIGHMETNYGDAHFRRTDNAQAIFNPFVGNLIMDAFTTEVGAEFYYNTHKGLFAMVGFTNGKLNQSVEESDGDTGGASFIAKLGYDKQLNDDLRLRLTGSVYNTGYVPNSYLYAADRAGSRYYNVLQAADATSDNFRSGRYNPAFGNKVTAIMINPFVKYNGLEFFGTFETSSGNSIGAEERTATQLAGELIYRFGKNENLFVGARYNTVEADDTSGEDITINRTQLGAGWFMTKNILMKAEYVNQTYDGFTSGSLYDDSKFNGLMLEAVISF</sequence>
<dbReference type="RefSeq" id="WP_226541062.1">
    <property type="nucleotide sequence ID" value="NZ_JAJAPW010000001.1"/>
</dbReference>
<dbReference type="EMBL" id="JAJAPW010000001">
    <property type="protein sequence ID" value="MCB4797961.1"/>
    <property type="molecule type" value="Genomic_DNA"/>
</dbReference>
<evidence type="ECO:0000256" key="1">
    <source>
        <dbReference type="SAM" id="SignalP"/>
    </source>
</evidence>
<dbReference type="SUPFAM" id="SSF56935">
    <property type="entry name" value="Porins"/>
    <property type="match status" value="1"/>
</dbReference>
<accession>A0A9X1HYK6</accession>
<organism evidence="2 3">
    <name type="scientific">Neotamlana laminarinivorans</name>
    <dbReference type="NCBI Taxonomy" id="2883124"/>
    <lineage>
        <taxon>Bacteria</taxon>
        <taxon>Pseudomonadati</taxon>
        <taxon>Bacteroidota</taxon>
        <taxon>Flavobacteriia</taxon>
        <taxon>Flavobacteriales</taxon>
        <taxon>Flavobacteriaceae</taxon>
        <taxon>Neotamlana</taxon>
    </lineage>
</organism>
<keyword evidence="1" id="KW-0732">Signal</keyword>
<proteinExistence type="predicted"/>
<keyword evidence="3" id="KW-1185">Reference proteome</keyword>
<reference evidence="2" key="1">
    <citation type="submission" date="2021-10" db="EMBL/GenBank/DDBJ databases">
        <title>Tamlana sargassums sp. nov., and Tamlana laminarinivorans sp. nov., two new bacteria isolated from the brown alga.</title>
        <authorList>
            <person name="Li J."/>
        </authorList>
    </citation>
    <scope>NUCLEOTIDE SEQUENCE</scope>
    <source>
        <strain evidence="2">PT2-4</strain>
    </source>
</reference>
<evidence type="ECO:0000313" key="3">
    <source>
        <dbReference type="Proteomes" id="UP001139199"/>
    </source>
</evidence>
<gene>
    <name evidence="2" type="ORF">LG649_03845</name>
</gene>
<feature type="signal peptide" evidence="1">
    <location>
        <begin position="1"/>
        <end position="22"/>
    </location>
</feature>